<dbReference type="EMBL" id="CP136896">
    <property type="protein sequence ID" value="WOL13009.1"/>
    <property type="molecule type" value="Genomic_DNA"/>
</dbReference>
<dbReference type="Proteomes" id="UP001327560">
    <property type="component" value="Chromosome 7"/>
</dbReference>
<sequence>MKAIERYVLSKFKSSGADLLHEDNLAESAMVNVWLKVVAQWYDKVMSPIFYQRHPRLLLSQDERESGGGEPGEALQGARLSKSKYLADDFLSFADINQPHPLDPLLHVLASRLRLRRPPARQGLVGELGVVAVVQEGHRRHVVQEVGPCSITLPYSLSKS</sequence>
<gene>
    <name evidence="3" type="ORF">Cni_G21778</name>
</gene>
<dbReference type="EC" id="2.5.1.18" evidence="1"/>
<dbReference type="PANTHER" id="PTHR43900">
    <property type="entry name" value="GLUTATHIONE S-TRANSFERASE RHO"/>
    <property type="match status" value="1"/>
</dbReference>
<evidence type="ECO:0000313" key="4">
    <source>
        <dbReference type="Proteomes" id="UP001327560"/>
    </source>
</evidence>
<accession>A0AAQ3KRA4</accession>
<keyword evidence="2" id="KW-0808">Transferase</keyword>
<dbReference type="GO" id="GO:0043295">
    <property type="term" value="F:glutathione binding"/>
    <property type="evidence" value="ECO:0007669"/>
    <property type="project" value="TreeGrafter"/>
</dbReference>
<dbReference type="InterPro" id="IPR036282">
    <property type="entry name" value="Glutathione-S-Trfase_C_sf"/>
</dbReference>
<dbReference type="PANTHER" id="PTHR43900:SF49">
    <property type="entry name" value="GLUTATHIONE S-TRANSFERASE GSTF1-RELATED"/>
    <property type="match status" value="1"/>
</dbReference>
<dbReference type="GO" id="GO:0006749">
    <property type="term" value="P:glutathione metabolic process"/>
    <property type="evidence" value="ECO:0007669"/>
    <property type="project" value="TreeGrafter"/>
</dbReference>
<evidence type="ECO:0000256" key="1">
    <source>
        <dbReference type="ARBA" id="ARBA00012452"/>
    </source>
</evidence>
<reference evidence="3 4" key="1">
    <citation type="submission" date="2023-10" db="EMBL/GenBank/DDBJ databases">
        <title>Chromosome-scale genome assembly provides insights into flower coloration mechanisms of Canna indica.</title>
        <authorList>
            <person name="Li C."/>
        </authorList>
    </citation>
    <scope>NUCLEOTIDE SEQUENCE [LARGE SCALE GENOMIC DNA]</scope>
    <source>
        <tissue evidence="3">Flower</tissue>
    </source>
</reference>
<dbReference type="SUPFAM" id="SSF47616">
    <property type="entry name" value="GST C-terminal domain-like"/>
    <property type="match status" value="1"/>
</dbReference>
<protein>
    <recommendedName>
        <fullName evidence="1">glutathione transferase</fullName>
        <ecNumber evidence="1">2.5.1.18</ecNumber>
    </recommendedName>
</protein>
<proteinExistence type="predicted"/>
<name>A0AAQ3KRA4_9LILI</name>
<keyword evidence="4" id="KW-1185">Reference proteome</keyword>
<evidence type="ECO:0000313" key="3">
    <source>
        <dbReference type="EMBL" id="WOL13009.1"/>
    </source>
</evidence>
<evidence type="ECO:0000256" key="2">
    <source>
        <dbReference type="ARBA" id="ARBA00022679"/>
    </source>
</evidence>
<dbReference type="AlphaFoldDB" id="A0AAQ3KRA4"/>
<dbReference type="GO" id="GO:0004364">
    <property type="term" value="F:glutathione transferase activity"/>
    <property type="evidence" value="ECO:0007669"/>
    <property type="project" value="UniProtKB-EC"/>
</dbReference>
<dbReference type="GO" id="GO:0005737">
    <property type="term" value="C:cytoplasm"/>
    <property type="evidence" value="ECO:0007669"/>
    <property type="project" value="TreeGrafter"/>
</dbReference>
<dbReference type="Gene3D" id="1.20.1050.10">
    <property type="match status" value="1"/>
</dbReference>
<organism evidence="3 4">
    <name type="scientific">Canna indica</name>
    <name type="common">Indian-shot</name>
    <dbReference type="NCBI Taxonomy" id="4628"/>
    <lineage>
        <taxon>Eukaryota</taxon>
        <taxon>Viridiplantae</taxon>
        <taxon>Streptophyta</taxon>
        <taxon>Embryophyta</taxon>
        <taxon>Tracheophyta</taxon>
        <taxon>Spermatophyta</taxon>
        <taxon>Magnoliopsida</taxon>
        <taxon>Liliopsida</taxon>
        <taxon>Zingiberales</taxon>
        <taxon>Cannaceae</taxon>
        <taxon>Canna</taxon>
    </lineage>
</organism>